<proteinExistence type="predicted"/>
<dbReference type="AlphaFoldDB" id="A0A1S8NIS1"/>
<gene>
    <name evidence="2" type="ORF">CLOSAC_05330</name>
</gene>
<accession>A0A1S8NIS1</accession>
<dbReference type="PANTHER" id="PTHR12526:SF638">
    <property type="entry name" value="SPORE COAT PROTEIN SA"/>
    <property type="match status" value="1"/>
</dbReference>
<dbReference type="EMBL" id="LZYZ01000001">
    <property type="protein sequence ID" value="OOM16262.1"/>
    <property type="molecule type" value="Genomic_DNA"/>
</dbReference>
<evidence type="ECO:0000259" key="1">
    <source>
        <dbReference type="Pfam" id="PF00534"/>
    </source>
</evidence>
<sequence length="417" mass="48021">MKTVVHITAHLGGGVGRILSNLAIHSLKQNNIEHIIITLEETENKQFEKICNQNNIKVYLANECDLIGILDHADIVQLDWWHHPLTSEFMIKYLDKIQCRLVIWSHISGISYPYIPIKLIRYADIFIFSTPYSLENEFWSQDEKNHILNNTKVIVSSGLEINEAVNKKVHNEFNIGYVGFLNYSKTHPEFVKYCEAVSDIPNVKFKIVGDKSYGKELIKDVSNSTLLKGKFDFLGYSNDVCECFEQFDVFGYILNPKHYGTAENVLLEAMASGVVPIVLNQGCEKYIVENKVTGLVVNNIDEYQIAVKWLYNNPDKCRILSCNASKYIIDKYHIKNTVVEMNEVYNEIINRPKILHNAKGVIGETPYDWFLSCYKGELNKIQDNAFAETKGSVKHYLKYFVNDIRLRKVVENNESRN</sequence>
<dbReference type="SUPFAM" id="SSF53756">
    <property type="entry name" value="UDP-Glycosyltransferase/glycogen phosphorylase"/>
    <property type="match status" value="1"/>
</dbReference>
<dbReference type="Pfam" id="PF00534">
    <property type="entry name" value="Glycos_transf_1"/>
    <property type="match status" value="1"/>
</dbReference>
<keyword evidence="2" id="KW-0808">Transferase</keyword>
<name>A0A1S8NIS1_CLOSA</name>
<dbReference type="Proteomes" id="UP000191154">
    <property type="component" value="Unassembled WGS sequence"/>
</dbReference>
<reference evidence="2 3" key="1">
    <citation type="submission" date="2016-05" db="EMBL/GenBank/DDBJ databases">
        <title>Microbial solvent formation.</title>
        <authorList>
            <person name="Poehlein A."/>
            <person name="Montoya Solano J.D."/>
            <person name="Flitsch S."/>
            <person name="Krabben P."/>
            <person name="Duerre P."/>
            <person name="Daniel R."/>
        </authorList>
    </citation>
    <scope>NUCLEOTIDE SEQUENCE [LARGE SCALE GENOMIC DNA]</scope>
    <source>
        <strain evidence="2 3">L1-8</strain>
    </source>
</reference>
<dbReference type="CDD" id="cd03801">
    <property type="entry name" value="GT4_PimA-like"/>
    <property type="match status" value="1"/>
</dbReference>
<feature type="domain" description="Glycosyl transferase family 1" evidence="1">
    <location>
        <begin position="163"/>
        <end position="326"/>
    </location>
</feature>
<dbReference type="InterPro" id="IPR001296">
    <property type="entry name" value="Glyco_trans_1"/>
</dbReference>
<dbReference type="RefSeq" id="WP_077863995.1">
    <property type="nucleotide sequence ID" value="NZ_LZYZ01000001.1"/>
</dbReference>
<evidence type="ECO:0000313" key="2">
    <source>
        <dbReference type="EMBL" id="OOM16262.1"/>
    </source>
</evidence>
<organism evidence="2 3">
    <name type="scientific">Clostridium saccharobutylicum</name>
    <dbReference type="NCBI Taxonomy" id="169679"/>
    <lineage>
        <taxon>Bacteria</taxon>
        <taxon>Bacillati</taxon>
        <taxon>Bacillota</taxon>
        <taxon>Clostridia</taxon>
        <taxon>Eubacteriales</taxon>
        <taxon>Clostridiaceae</taxon>
        <taxon>Clostridium</taxon>
    </lineage>
</organism>
<dbReference type="PANTHER" id="PTHR12526">
    <property type="entry name" value="GLYCOSYLTRANSFERASE"/>
    <property type="match status" value="1"/>
</dbReference>
<dbReference type="GO" id="GO:0016757">
    <property type="term" value="F:glycosyltransferase activity"/>
    <property type="evidence" value="ECO:0007669"/>
    <property type="project" value="InterPro"/>
</dbReference>
<comment type="caution">
    <text evidence="2">The sequence shown here is derived from an EMBL/GenBank/DDBJ whole genome shotgun (WGS) entry which is preliminary data.</text>
</comment>
<evidence type="ECO:0000313" key="3">
    <source>
        <dbReference type="Proteomes" id="UP000191154"/>
    </source>
</evidence>
<dbReference type="Gene3D" id="3.40.50.2000">
    <property type="entry name" value="Glycogen Phosphorylase B"/>
    <property type="match status" value="2"/>
</dbReference>
<protein>
    <submittedName>
        <fullName evidence="2">Glycosyl transferases group 1</fullName>
    </submittedName>
</protein>